<dbReference type="PANTHER" id="PTHR35694:SF1">
    <property type="entry name" value="DENEDDYLASE"/>
    <property type="match status" value="1"/>
</dbReference>
<keyword evidence="2" id="KW-0472">Membrane</keyword>
<dbReference type="OrthoDB" id="1894747at2759"/>
<feature type="transmembrane region" description="Helical" evidence="2">
    <location>
        <begin position="407"/>
        <end position="427"/>
    </location>
</feature>
<evidence type="ECO:0000256" key="1">
    <source>
        <dbReference type="SAM" id="MobiDB-lite"/>
    </source>
</evidence>
<evidence type="ECO:0000256" key="2">
    <source>
        <dbReference type="SAM" id="Phobius"/>
    </source>
</evidence>
<gene>
    <name evidence="4" type="primary">LOC115739811</name>
</gene>
<feature type="compositionally biased region" description="Basic and acidic residues" evidence="1">
    <location>
        <begin position="456"/>
        <end position="465"/>
    </location>
</feature>
<dbReference type="GeneID" id="115739811"/>
<evidence type="ECO:0000313" key="4">
    <source>
        <dbReference type="RefSeq" id="XP_030528943.1"/>
    </source>
</evidence>
<accession>A0A8B8P4Y6</accession>
<dbReference type="RefSeq" id="XP_030528943.1">
    <property type="nucleotide sequence ID" value="XM_030673083.2"/>
</dbReference>
<organism evidence="3 4">
    <name type="scientific">Rhodamnia argentea</name>
    <dbReference type="NCBI Taxonomy" id="178133"/>
    <lineage>
        <taxon>Eukaryota</taxon>
        <taxon>Viridiplantae</taxon>
        <taxon>Streptophyta</taxon>
        <taxon>Embryophyta</taxon>
        <taxon>Tracheophyta</taxon>
        <taxon>Spermatophyta</taxon>
        <taxon>Magnoliopsida</taxon>
        <taxon>eudicotyledons</taxon>
        <taxon>Gunneridae</taxon>
        <taxon>Pentapetalae</taxon>
        <taxon>rosids</taxon>
        <taxon>malvids</taxon>
        <taxon>Myrtales</taxon>
        <taxon>Myrtaceae</taxon>
        <taxon>Myrtoideae</taxon>
        <taxon>Myrteae</taxon>
        <taxon>Australasian group</taxon>
        <taxon>Rhodamnia</taxon>
    </lineage>
</organism>
<dbReference type="PANTHER" id="PTHR35694">
    <property type="entry name" value="DENEDDYLASE"/>
    <property type="match status" value="1"/>
</dbReference>
<protein>
    <submittedName>
        <fullName evidence="4">Uncharacterized protein LOC115739811 isoform X1</fullName>
    </submittedName>
</protein>
<proteinExistence type="predicted"/>
<sequence length="465" mass="52056">MSLLHSLSHSSALCTLHHRRHHRRSILHLNKHLRRPPSTLSCRSYPRTLPSSEQEFLEAIADSDERLLPCVRTYENDSARLSLVGAVDSRQALTAAAADGGEAASEHVQSGARAMVVETVYPGGAEGRSTVSTRLFLPARKVKEKASQLKITNDMLGSSTSRNILAMTFRQVVVQQLWNFQLVLFHPGADRNMADLESPREVPWSFALSSLDEGVISMLAEVVCTYALSSTEQLVLGNAHEEFFRTVSRWFRKPGRFSSKDSSVILWKLFEYDMVENATILLEQFSASKGKNRLHKSGSKLFGWKQAVQSKLEKIGGPDFCSWLSEYVPAYRLQVDTQKLKDLKLDGWRQLDGSMQEVLLTQSQMAALTNILDLFYEDVYTLPTKELSCHMVLNPTILSNEKWSPSLLKMLSLALAGVIIAVALKAFGQGFLPQFTKEKRYLNGHGTPPSEIDSLQDERSDQAKV</sequence>
<dbReference type="AlphaFoldDB" id="A0A8B8P4Y6"/>
<evidence type="ECO:0000313" key="3">
    <source>
        <dbReference type="Proteomes" id="UP000827889"/>
    </source>
</evidence>
<keyword evidence="2" id="KW-1133">Transmembrane helix</keyword>
<keyword evidence="2" id="KW-0812">Transmembrane</keyword>
<dbReference type="KEGG" id="rarg:115739811"/>
<name>A0A8B8P4Y6_9MYRT</name>
<keyword evidence="3" id="KW-1185">Reference proteome</keyword>
<feature type="region of interest" description="Disordered" evidence="1">
    <location>
        <begin position="446"/>
        <end position="465"/>
    </location>
</feature>
<reference evidence="4" key="1">
    <citation type="submission" date="2025-08" db="UniProtKB">
        <authorList>
            <consortium name="RefSeq"/>
        </authorList>
    </citation>
    <scope>IDENTIFICATION</scope>
    <source>
        <tissue evidence="4">Leaf</tissue>
    </source>
</reference>
<dbReference type="Proteomes" id="UP000827889">
    <property type="component" value="Chromosome 9"/>
</dbReference>